<name>A0ABD5F8Y5_ENTAV</name>
<evidence type="ECO:0000313" key="2">
    <source>
        <dbReference type="Proteomes" id="UP001264335"/>
    </source>
</evidence>
<evidence type="ECO:0000313" key="1">
    <source>
        <dbReference type="EMBL" id="MDT2513985.1"/>
    </source>
</evidence>
<dbReference type="EMBL" id="JARPWY010000014">
    <property type="protein sequence ID" value="MDT2513985.1"/>
    <property type="molecule type" value="Genomic_DNA"/>
</dbReference>
<gene>
    <name evidence="1" type="ORF">P7D79_07020</name>
</gene>
<organism evidence="1 2">
    <name type="scientific">Enterococcus avium</name>
    <name type="common">Streptococcus avium</name>
    <dbReference type="NCBI Taxonomy" id="33945"/>
    <lineage>
        <taxon>Bacteria</taxon>
        <taxon>Bacillati</taxon>
        <taxon>Bacillota</taxon>
        <taxon>Bacilli</taxon>
        <taxon>Lactobacillales</taxon>
        <taxon>Enterococcaceae</taxon>
        <taxon>Enterococcus</taxon>
    </lineage>
</organism>
<dbReference type="RefSeq" id="WP_311931893.1">
    <property type="nucleotide sequence ID" value="NZ_JARPWY010000014.1"/>
</dbReference>
<comment type="caution">
    <text evidence="1">The sequence shown here is derived from an EMBL/GenBank/DDBJ whole genome shotgun (WGS) entry which is preliminary data.</text>
</comment>
<protein>
    <submittedName>
        <fullName evidence="1">Uncharacterized protein</fullName>
    </submittedName>
</protein>
<dbReference type="AlphaFoldDB" id="A0ABD5F8Y5"/>
<proteinExistence type="predicted"/>
<sequence>MFKNSVMFFNDKIEVDEIRSLIIYYDKAINEKDKNKIYGLQGKIIKAMKKRIDSRYIKVVEECLKLRNDNFGFMIMSINCILIELYYQLENGIDETNDFSDQTRIEDAFRYAIPKLHVEFTMETGSQFYEDIRCKLIHQAQTNVNVAISFETPTMIYPYKQGGYTVYNPELFFNHIKALYDNLFNSALNGNNEMLKNNIITKVRLIAYKN</sequence>
<dbReference type="Proteomes" id="UP001264335">
    <property type="component" value="Unassembled WGS sequence"/>
</dbReference>
<accession>A0ABD5F8Y5</accession>
<reference evidence="1 2" key="1">
    <citation type="submission" date="2023-03" db="EMBL/GenBank/DDBJ databases">
        <authorList>
            <person name="Shen W."/>
            <person name="Cai J."/>
        </authorList>
    </citation>
    <scope>NUCLEOTIDE SEQUENCE [LARGE SCALE GENOMIC DNA]</scope>
    <source>
        <strain evidence="1 2">Y2</strain>
    </source>
</reference>